<sequence>MREAGTALLGLIGTRVELLGLELREEALHLQRMLVLGVVAAFLMGGALVLFGILIAAAFWDTYRLLALGGVVVLYGAGGGLALMRLRSAVYNRAPPFDATVRELEADLKALREVTGDPTP</sequence>
<proteinExistence type="predicted"/>
<dbReference type="AlphaFoldDB" id="A0A6M4H2H7"/>
<evidence type="ECO:0000313" key="2">
    <source>
        <dbReference type="EMBL" id="QJR12913.1"/>
    </source>
</evidence>
<accession>A0A6M4H2H7</accession>
<protein>
    <recommendedName>
        <fullName evidence="4">Membrane protein YqjE</fullName>
    </recommendedName>
</protein>
<evidence type="ECO:0000256" key="1">
    <source>
        <dbReference type="SAM" id="Phobius"/>
    </source>
</evidence>
<evidence type="ECO:0000313" key="3">
    <source>
        <dbReference type="Proteomes" id="UP000501534"/>
    </source>
</evidence>
<keyword evidence="1" id="KW-0472">Membrane</keyword>
<gene>
    <name evidence="2" type="ORF">DSM104443_04007</name>
</gene>
<dbReference type="Proteomes" id="UP000501534">
    <property type="component" value="Chromosome"/>
</dbReference>
<dbReference type="KEGG" id="uru:DSM104443_04007"/>
<keyword evidence="1" id="KW-0812">Transmembrane</keyword>
<reference evidence="2 3" key="1">
    <citation type="submission" date="2020-04" db="EMBL/GenBank/DDBJ databases">
        <title>Usitatibacter rugosus gen. nov., sp. nov. and Usitatibacter palustris sp. nov., novel members of Usitatibacteraceae fam. nov. within the order Nitrosomonadales isolated from soil.</title>
        <authorList>
            <person name="Huber K.J."/>
            <person name="Neumann-Schaal M."/>
            <person name="Geppert A."/>
            <person name="Luckner M."/>
            <person name="Wanner G."/>
            <person name="Overmann J."/>
        </authorList>
    </citation>
    <scope>NUCLEOTIDE SEQUENCE [LARGE SCALE GENOMIC DNA]</scope>
    <source>
        <strain evidence="2 3">0125_3</strain>
    </source>
</reference>
<dbReference type="RefSeq" id="WP_171095533.1">
    <property type="nucleotide sequence ID" value="NZ_CP053069.1"/>
</dbReference>
<name>A0A6M4H2H7_9PROT</name>
<keyword evidence="3" id="KW-1185">Reference proteome</keyword>
<evidence type="ECO:0008006" key="4">
    <source>
        <dbReference type="Google" id="ProtNLM"/>
    </source>
</evidence>
<feature type="transmembrane region" description="Helical" evidence="1">
    <location>
        <begin position="65"/>
        <end position="84"/>
    </location>
</feature>
<organism evidence="2 3">
    <name type="scientific">Usitatibacter rugosus</name>
    <dbReference type="NCBI Taxonomy" id="2732067"/>
    <lineage>
        <taxon>Bacteria</taxon>
        <taxon>Pseudomonadati</taxon>
        <taxon>Pseudomonadota</taxon>
        <taxon>Betaproteobacteria</taxon>
        <taxon>Nitrosomonadales</taxon>
        <taxon>Usitatibacteraceae</taxon>
        <taxon>Usitatibacter</taxon>
    </lineage>
</organism>
<feature type="transmembrane region" description="Helical" evidence="1">
    <location>
        <begin position="34"/>
        <end position="59"/>
    </location>
</feature>
<dbReference type="Pfam" id="PF07332">
    <property type="entry name" value="Phage_holin_3_6"/>
    <property type="match status" value="1"/>
</dbReference>
<dbReference type="EMBL" id="CP053069">
    <property type="protein sequence ID" value="QJR12913.1"/>
    <property type="molecule type" value="Genomic_DNA"/>
</dbReference>
<dbReference type="InterPro" id="IPR009937">
    <property type="entry name" value="Phage_holin_3_6"/>
</dbReference>
<keyword evidence="1" id="KW-1133">Transmembrane helix</keyword>